<dbReference type="Proteomes" id="UP000191691">
    <property type="component" value="Unassembled WGS sequence"/>
</dbReference>
<evidence type="ECO:0000313" key="3">
    <source>
        <dbReference type="Proteomes" id="UP000191691"/>
    </source>
</evidence>
<protein>
    <submittedName>
        <fullName evidence="2">Uncharacterized protein</fullName>
    </submittedName>
</protein>
<comment type="caution">
    <text evidence="2">The sequence shown here is derived from an EMBL/GenBank/DDBJ whole genome shotgun (WGS) entry which is preliminary data.</text>
</comment>
<evidence type="ECO:0000313" key="2">
    <source>
        <dbReference type="EMBL" id="OQE67448.1"/>
    </source>
</evidence>
<dbReference type="AlphaFoldDB" id="A0A1V6WX78"/>
<feature type="region of interest" description="Disordered" evidence="1">
    <location>
        <begin position="1"/>
        <end position="32"/>
    </location>
</feature>
<keyword evidence="3" id="KW-1185">Reference proteome</keyword>
<sequence length="165" mass="19140">MQAESLPQRRPVKRRRRSSGSRSPERPENGILGTILPNFLPPQMTQMNLVVNSPLTNEIKLLMEKCPALIPQAKRLVDVYQYLWEAYIKEYAKTKEAGEENRLLGKSNSWLKGNNESLRRICTHREASLYDSRQAFQSVRQGILNIFEDTYRLHQLLPLSSTTHF</sequence>
<name>A0A1V6WX78_PENNA</name>
<proteinExistence type="predicted"/>
<accession>A0A1V6WX78</accession>
<organism evidence="2 3">
    <name type="scientific">Penicillium nalgiovense</name>
    <dbReference type="NCBI Taxonomy" id="60175"/>
    <lineage>
        <taxon>Eukaryota</taxon>
        <taxon>Fungi</taxon>
        <taxon>Dikarya</taxon>
        <taxon>Ascomycota</taxon>
        <taxon>Pezizomycotina</taxon>
        <taxon>Eurotiomycetes</taxon>
        <taxon>Eurotiomycetidae</taxon>
        <taxon>Eurotiales</taxon>
        <taxon>Aspergillaceae</taxon>
        <taxon>Penicillium</taxon>
    </lineage>
</organism>
<reference evidence="3" key="1">
    <citation type="journal article" date="2017" name="Nat. Microbiol.">
        <title>Global analysis of biosynthetic gene clusters reveals vast potential of secondary metabolite production in Penicillium species.</title>
        <authorList>
            <person name="Nielsen J.C."/>
            <person name="Grijseels S."/>
            <person name="Prigent S."/>
            <person name="Ji B."/>
            <person name="Dainat J."/>
            <person name="Nielsen K.F."/>
            <person name="Frisvad J.C."/>
            <person name="Workman M."/>
            <person name="Nielsen J."/>
        </authorList>
    </citation>
    <scope>NUCLEOTIDE SEQUENCE [LARGE SCALE GENOMIC DNA]</scope>
    <source>
        <strain evidence="3">IBT 13039</strain>
    </source>
</reference>
<evidence type="ECO:0000256" key="1">
    <source>
        <dbReference type="SAM" id="MobiDB-lite"/>
    </source>
</evidence>
<gene>
    <name evidence="2" type="ORF">PENNAL_c0171G03214</name>
</gene>
<feature type="compositionally biased region" description="Basic residues" evidence="1">
    <location>
        <begin position="10"/>
        <end position="19"/>
    </location>
</feature>
<dbReference type="EMBL" id="MOOB01000171">
    <property type="protein sequence ID" value="OQE67448.1"/>
    <property type="molecule type" value="Genomic_DNA"/>
</dbReference>